<dbReference type="Proteomes" id="UP000050360">
    <property type="component" value="Unassembled WGS sequence"/>
</dbReference>
<evidence type="ECO:0000313" key="2">
    <source>
        <dbReference type="EMBL" id="KPQ42028.1"/>
    </source>
</evidence>
<dbReference type="InterPro" id="IPR021682">
    <property type="entry name" value="DUF2933"/>
</dbReference>
<name>A0A0P8AD19_9EURY</name>
<dbReference type="Pfam" id="PF11666">
    <property type="entry name" value="DUF2933"/>
    <property type="match status" value="1"/>
</dbReference>
<evidence type="ECO:0008006" key="4">
    <source>
        <dbReference type="Google" id="ProtNLM"/>
    </source>
</evidence>
<keyword evidence="1" id="KW-0472">Membrane</keyword>
<gene>
    <name evidence="2" type="ORF">MPEBLZ_03415</name>
</gene>
<protein>
    <recommendedName>
        <fullName evidence="4">DUF2933 domain-containing protein</fullName>
    </recommendedName>
</protein>
<comment type="caution">
    <text evidence="2">The sequence shown here is derived from an EMBL/GenBank/DDBJ whole genome shotgun (WGS) entry which is preliminary data.</text>
</comment>
<sequence length="87" mass="9836">MESDTGNQKINEGFFSKHKHTLMMVLGCMIPLLLLGVLWVAGVSQNILSFGILLLCPIMHLLMMKNMKHGVQNPESRIDKNKKEELT</sequence>
<evidence type="ECO:0000256" key="1">
    <source>
        <dbReference type="SAM" id="Phobius"/>
    </source>
</evidence>
<organism evidence="2 3">
    <name type="scientific">Candidatus Methanoperedens nitratireducens</name>
    <dbReference type="NCBI Taxonomy" id="1392998"/>
    <lineage>
        <taxon>Archaea</taxon>
        <taxon>Methanobacteriati</taxon>
        <taxon>Methanobacteriota</taxon>
        <taxon>Stenosarchaea group</taxon>
        <taxon>Methanomicrobia</taxon>
        <taxon>Methanosarcinales</taxon>
        <taxon>ANME-2 cluster</taxon>
        <taxon>Candidatus Methanoperedentaceae</taxon>
        <taxon>Candidatus Methanoperedens</taxon>
    </lineage>
</organism>
<feature type="transmembrane region" description="Helical" evidence="1">
    <location>
        <begin position="47"/>
        <end position="64"/>
    </location>
</feature>
<proteinExistence type="predicted"/>
<keyword evidence="1" id="KW-0812">Transmembrane</keyword>
<evidence type="ECO:0000313" key="3">
    <source>
        <dbReference type="Proteomes" id="UP000050360"/>
    </source>
</evidence>
<feature type="transmembrane region" description="Helical" evidence="1">
    <location>
        <begin position="21"/>
        <end position="41"/>
    </location>
</feature>
<dbReference type="AlphaFoldDB" id="A0A0P8AD19"/>
<accession>A0A0P8AD19</accession>
<dbReference type="EMBL" id="LKCM01000273">
    <property type="protein sequence ID" value="KPQ42028.1"/>
    <property type="molecule type" value="Genomic_DNA"/>
</dbReference>
<reference evidence="2 3" key="1">
    <citation type="submission" date="2015-09" db="EMBL/GenBank/DDBJ databases">
        <title>A metagenomics-based metabolic model of nitrate-dependent anaerobic oxidation of methane by Methanoperedens-like archaea.</title>
        <authorList>
            <person name="Arshad A."/>
            <person name="Speth D.R."/>
            <person name="De Graaf R.M."/>
            <person name="Op Den Camp H.J."/>
            <person name="Jetten M.S."/>
            <person name="Welte C.U."/>
        </authorList>
    </citation>
    <scope>NUCLEOTIDE SEQUENCE [LARGE SCALE GENOMIC DNA]</scope>
</reference>
<keyword evidence="1" id="KW-1133">Transmembrane helix</keyword>